<organism evidence="1 2">
    <name type="scientific">Serendipita indica (strain DSM 11827)</name>
    <name type="common">Root endophyte fungus</name>
    <name type="synonym">Piriformospora indica</name>
    <dbReference type="NCBI Taxonomy" id="1109443"/>
    <lineage>
        <taxon>Eukaryota</taxon>
        <taxon>Fungi</taxon>
        <taxon>Dikarya</taxon>
        <taxon>Basidiomycota</taxon>
        <taxon>Agaricomycotina</taxon>
        <taxon>Agaricomycetes</taxon>
        <taxon>Sebacinales</taxon>
        <taxon>Serendipitaceae</taxon>
        <taxon>Serendipita</taxon>
    </lineage>
</organism>
<dbReference type="HOGENOM" id="CLU_614101_0_0_1"/>
<keyword evidence="2" id="KW-1185">Reference proteome</keyword>
<evidence type="ECO:0008006" key="3">
    <source>
        <dbReference type="Google" id="ProtNLM"/>
    </source>
</evidence>
<accession>G4TE55</accession>
<comment type="caution">
    <text evidence="1">The sequence shown here is derived from an EMBL/GenBank/DDBJ whole genome shotgun (WGS) entry which is preliminary data.</text>
</comment>
<dbReference type="EMBL" id="CAFZ01000059">
    <property type="protein sequence ID" value="CCA69598.1"/>
    <property type="molecule type" value="Genomic_DNA"/>
</dbReference>
<sequence length="446" mass="51133">MNSLPNELVSLILRDATCDEDSLQNTFNDPCVLATYRFTETDRSYAPMQTKVALSLVCKRLNVLIQPYLYEYVYAHSSCIGLLLDSLQKRNRARLVKRADVHLYDFVPDWENGWQNVLPLCKNIRILDIYERLGYPPSDWATQICFTISKLSILTRIEWNGPNADIADMQQLCILCPTIQHLGMTLNALPETSDAHNDAFAIKFPSLRVLLLNWVQPVEVVEAVMYPPFSNWDTPQLEHLTYFIGGRAHYVLVRGLLENEWGRTITSLELPVLGKNATFWFDPTVLHKMPKLYTLILDVFKVILPPLGVSSLSIEHPTLAVLGWRLRIGSALHDITQIQAHRRHFSLTPGSPVYFPKLAHVKIVHPHPFDEYYARTLTPPLVAFWKELLEDKEWVPILDFEGTDLRGYFSGNTNLDEGEGWESIGLVTETSDSCQSLVKENHWKFR</sequence>
<dbReference type="Proteomes" id="UP000007148">
    <property type="component" value="Unassembled WGS sequence"/>
</dbReference>
<dbReference type="AlphaFoldDB" id="G4TE55"/>
<dbReference type="InParanoid" id="G4TE55"/>
<proteinExistence type="predicted"/>
<dbReference type="OrthoDB" id="3258324at2759"/>
<protein>
    <recommendedName>
        <fullName evidence="3">F-box domain-containing protein</fullName>
    </recommendedName>
</protein>
<gene>
    <name evidence="1" type="ORF">PIIN_03537</name>
</gene>
<reference evidence="1 2" key="1">
    <citation type="journal article" date="2011" name="PLoS Pathog.">
        <title>Endophytic Life Strategies Decoded by Genome and Transcriptome Analyses of the Mutualistic Root Symbiont Piriformospora indica.</title>
        <authorList>
            <person name="Zuccaro A."/>
            <person name="Lahrmann U."/>
            <person name="Guldener U."/>
            <person name="Langen G."/>
            <person name="Pfiffi S."/>
            <person name="Biedenkopf D."/>
            <person name="Wong P."/>
            <person name="Samans B."/>
            <person name="Grimm C."/>
            <person name="Basiewicz M."/>
            <person name="Murat C."/>
            <person name="Martin F."/>
            <person name="Kogel K.H."/>
        </authorList>
    </citation>
    <scope>NUCLEOTIDE SEQUENCE [LARGE SCALE GENOMIC DNA]</scope>
    <source>
        <strain evidence="1 2">DSM 11827</strain>
    </source>
</reference>
<name>G4TE55_SERID</name>
<evidence type="ECO:0000313" key="2">
    <source>
        <dbReference type="Proteomes" id="UP000007148"/>
    </source>
</evidence>
<evidence type="ECO:0000313" key="1">
    <source>
        <dbReference type="EMBL" id="CCA69598.1"/>
    </source>
</evidence>